<protein>
    <submittedName>
        <fullName evidence="9">Sodium:solute symporter</fullName>
    </submittedName>
</protein>
<feature type="transmembrane region" description="Helical" evidence="8">
    <location>
        <begin position="417"/>
        <end position="435"/>
    </location>
</feature>
<feature type="transmembrane region" description="Helical" evidence="8">
    <location>
        <begin position="43"/>
        <end position="66"/>
    </location>
</feature>
<comment type="caution">
    <text evidence="9">The sequence shown here is derived from an EMBL/GenBank/DDBJ whole genome shotgun (WGS) entry which is preliminary data.</text>
</comment>
<keyword evidence="5 8" id="KW-1133">Transmembrane helix</keyword>
<evidence type="ECO:0000256" key="5">
    <source>
        <dbReference type="ARBA" id="ARBA00022989"/>
    </source>
</evidence>
<dbReference type="InterPro" id="IPR050277">
    <property type="entry name" value="Sodium:Solute_Symporter"/>
</dbReference>
<feature type="transmembrane region" description="Helical" evidence="8">
    <location>
        <begin position="118"/>
        <end position="137"/>
    </location>
</feature>
<dbReference type="Pfam" id="PF00474">
    <property type="entry name" value="SSF"/>
    <property type="match status" value="1"/>
</dbReference>
<feature type="transmembrane region" description="Helical" evidence="8">
    <location>
        <begin position="362"/>
        <end position="380"/>
    </location>
</feature>
<dbReference type="RefSeq" id="WP_380962986.1">
    <property type="nucleotide sequence ID" value="NZ_JBHTCO010000002.1"/>
</dbReference>
<keyword evidence="6 8" id="KW-0472">Membrane</keyword>
<feature type="transmembrane region" description="Helical" evidence="8">
    <location>
        <begin position="6"/>
        <end position="22"/>
    </location>
</feature>
<evidence type="ECO:0000256" key="6">
    <source>
        <dbReference type="ARBA" id="ARBA00023136"/>
    </source>
</evidence>
<name>A0ABW2PVI8_9BACL</name>
<proteinExistence type="inferred from homology"/>
<evidence type="ECO:0000256" key="8">
    <source>
        <dbReference type="SAM" id="Phobius"/>
    </source>
</evidence>
<dbReference type="Gene3D" id="1.20.1730.10">
    <property type="entry name" value="Sodium/glucose cotransporter"/>
    <property type="match status" value="1"/>
</dbReference>
<feature type="transmembrane region" description="Helical" evidence="8">
    <location>
        <begin position="72"/>
        <end position="91"/>
    </location>
</feature>
<dbReference type="PANTHER" id="PTHR48086:SF8">
    <property type="entry name" value="MONOCARBOXYLIC ACID PERMEASE"/>
    <property type="match status" value="1"/>
</dbReference>
<dbReference type="InterPro" id="IPR001734">
    <property type="entry name" value="Na/solute_symporter"/>
</dbReference>
<gene>
    <name evidence="9" type="ORF">ACFQRG_01715</name>
</gene>
<accession>A0ABW2PVI8</accession>
<keyword evidence="10" id="KW-1185">Reference proteome</keyword>
<comment type="subcellular location">
    <subcellularLocation>
        <location evidence="1">Membrane</location>
        <topology evidence="1">Multi-pass membrane protein</topology>
    </subcellularLocation>
</comment>
<dbReference type="Proteomes" id="UP001596505">
    <property type="component" value="Unassembled WGS sequence"/>
</dbReference>
<dbReference type="CDD" id="cd10322">
    <property type="entry name" value="SLC5sbd"/>
    <property type="match status" value="1"/>
</dbReference>
<evidence type="ECO:0000313" key="10">
    <source>
        <dbReference type="Proteomes" id="UP001596505"/>
    </source>
</evidence>
<dbReference type="InterPro" id="IPR038377">
    <property type="entry name" value="Na/Glc_symporter_sf"/>
</dbReference>
<evidence type="ECO:0000313" key="9">
    <source>
        <dbReference type="EMBL" id="MFC7391710.1"/>
    </source>
</evidence>
<organism evidence="9 10">
    <name type="scientific">Scopulibacillus cellulosilyticus</name>
    <dbReference type="NCBI Taxonomy" id="2665665"/>
    <lineage>
        <taxon>Bacteria</taxon>
        <taxon>Bacillati</taxon>
        <taxon>Bacillota</taxon>
        <taxon>Bacilli</taxon>
        <taxon>Bacillales</taxon>
        <taxon>Sporolactobacillaceae</taxon>
        <taxon>Scopulibacillus</taxon>
    </lineage>
</organism>
<keyword evidence="3" id="KW-0813">Transport</keyword>
<keyword evidence="4 8" id="KW-0812">Transmembrane</keyword>
<dbReference type="EMBL" id="JBHTCO010000002">
    <property type="protein sequence ID" value="MFC7391710.1"/>
    <property type="molecule type" value="Genomic_DNA"/>
</dbReference>
<comment type="similarity">
    <text evidence="2 7">Belongs to the sodium:solute symporter (SSF) (TC 2.A.21) family.</text>
</comment>
<evidence type="ECO:0000256" key="4">
    <source>
        <dbReference type="ARBA" id="ARBA00022692"/>
    </source>
</evidence>
<feature type="transmembrane region" description="Helical" evidence="8">
    <location>
        <begin position="270"/>
        <end position="295"/>
    </location>
</feature>
<feature type="transmembrane region" description="Helical" evidence="8">
    <location>
        <begin position="386"/>
        <end position="405"/>
    </location>
</feature>
<evidence type="ECO:0000256" key="1">
    <source>
        <dbReference type="ARBA" id="ARBA00004141"/>
    </source>
</evidence>
<feature type="transmembrane region" description="Helical" evidence="8">
    <location>
        <begin position="188"/>
        <end position="206"/>
    </location>
</feature>
<sequence length="494" mass="53599">MNIALLIILVFLLIALYLGVNARKGKDMNMEQWAVGGRGFGGIFVFLLLAGEIYTTFTFLGGSGWAYSKGAAAYYVPTYIFLAYVLSYWLAPKIWKYGKENNIVSQPDFFVAKYRSPYLGVLVAIVGGIALVPYIVIQFKGLGIIVSEASYGAISPAVASLLGAVVVTIYVMISGIHGSAWTAIIKDFMILIVVVCIGLYIPYHYFGGIHPMFEAVQKAKPELLTLQDKGLSSSWFISTVLLNAIGFYIMPTSFMVILSAKGERTIRKNAIALPIYTLLLLFVFFVGYAAIIQIPGLKDGDLSLLSLAIHTFNPWIIGFIGAAGLLTALVPTSVMILSSATGLTRNLYKTFVPKATDKQQSIILKVFILVIVAVSLYFSINGGSALAILNIMSYGLVIQLAPTLFCSFIKNNFVNKYGAFSGIIVGELVVLYITISGETIGSLLPFVPQTIKDINSGFIALLINVIVTIIVSLATKNIPVRKTNQIENPQSPIV</sequence>
<feature type="transmembrane region" description="Helical" evidence="8">
    <location>
        <begin position="455"/>
        <end position="475"/>
    </location>
</feature>
<reference evidence="10" key="1">
    <citation type="journal article" date="2019" name="Int. J. Syst. Evol. Microbiol.">
        <title>The Global Catalogue of Microorganisms (GCM) 10K type strain sequencing project: providing services to taxonomists for standard genome sequencing and annotation.</title>
        <authorList>
            <consortium name="The Broad Institute Genomics Platform"/>
            <consortium name="The Broad Institute Genome Sequencing Center for Infectious Disease"/>
            <person name="Wu L."/>
            <person name="Ma J."/>
        </authorList>
    </citation>
    <scope>NUCLEOTIDE SEQUENCE [LARGE SCALE GENOMIC DNA]</scope>
    <source>
        <strain evidence="10">CGMCC 1.16305</strain>
    </source>
</reference>
<feature type="transmembrane region" description="Helical" evidence="8">
    <location>
        <begin position="235"/>
        <end position="258"/>
    </location>
</feature>
<dbReference type="PANTHER" id="PTHR48086">
    <property type="entry name" value="SODIUM/PROLINE SYMPORTER-RELATED"/>
    <property type="match status" value="1"/>
</dbReference>
<dbReference type="PROSITE" id="PS50283">
    <property type="entry name" value="NA_SOLUT_SYMP_3"/>
    <property type="match status" value="1"/>
</dbReference>
<feature type="transmembrane region" description="Helical" evidence="8">
    <location>
        <begin position="157"/>
        <end position="176"/>
    </location>
</feature>
<evidence type="ECO:0000256" key="3">
    <source>
        <dbReference type="ARBA" id="ARBA00022448"/>
    </source>
</evidence>
<evidence type="ECO:0000256" key="7">
    <source>
        <dbReference type="RuleBase" id="RU362091"/>
    </source>
</evidence>
<evidence type="ECO:0000256" key="2">
    <source>
        <dbReference type="ARBA" id="ARBA00006434"/>
    </source>
</evidence>
<feature type="transmembrane region" description="Helical" evidence="8">
    <location>
        <begin position="315"/>
        <end position="341"/>
    </location>
</feature>